<keyword evidence="2" id="KW-0805">Transcription regulation</keyword>
<protein>
    <submittedName>
        <fullName evidence="6">LysR family transcriptional regulator</fullName>
    </submittedName>
</protein>
<keyword evidence="4" id="KW-0804">Transcription</keyword>
<dbReference type="Proteomes" id="UP000253977">
    <property type="component" value="Unassembled WGS sequence"/>
</dbReference>
<dbReference type="SUPFAM" id="SSF53850">
    <property type="entry name" value="Periplasmic binding protein-like II"/>
    <property type="match status" value="1"/>
</dbReference>
<evidence type="ECO:0000256" key="3">
    <source>
        <dbReference type="ARBA" id="ARBA00023125"/>
    </source>
</evidence>
<keyword evidence="3" id="KW-0238">DNA-binding</keyword>
<reference evidence="6 7" key="1">
    <citation type="submission" date="2018-07" db="EMBL/GenBank/DDBJ databases">
        <title>Thalassococcus profundi sp. nov., a marine bacterium isolated from deep seawater of Okinawa Trough.</title>
        <authorList>
            <person name="Yu M."/>
        </authorList>
    </citation>
    <scope>NUCLEOTIDE SEQUENCE [LARGE SCALE GENOMIC DNA]</scope>
    <source>
        <strain evidence="6 7">WRAS1</strain>
    </source>
</reference>
<dbReference type="Gene3D" id="1.10.10.10">
    <property type="entry name" value="Winged helix-like DNA-binding domain superfamily/Winged helix DNA-binding domain"/>
    <property type="match status" value="1"/>
</dbReference>
<proteinExistence type="inferred from homology"/>
<evidence type="ECO:0000256" key="2">
    <source>
        <dbReference type="ARBA" id="ARBA00023015"/>
    </source>
</evidence>
<name>A0A369TN70_9RHOB</name>
<evidence type="ECO:0000256" key="4">
    <source>
        <dbReference type="ARBA" id="ARBA00023163"/>
    </source>
</evidence>
<feature type="domain" description="HTH lysR-type" evidence="5">
    <location>
        <begin position="16"/>
        <end position="66"/>
    </location>
</feature>
<dbReference type="InterPro" id="IPR005119">
    <property type="entry name" value="LysR_subst-bd"/>
</dbReference>
<organism evidence="6 7">
    <name type="scientific">Thalassococcus profundi</name>
    <dbReference type="NCBI Taxonomy" id="2282382"/>
    <lineage>
        <taxon>Bacteria</taxon>
        <taxon>Pseudomonadati</taxon>
        <taxon>Pseudomonadota</taxon>
        <taxon>Alphaproteobacteria</taxon>
        <taxon>Rhodobacterales</taxon>
        <taxon>Roseobacteraceae</taxon>
        <taxon>Thalassococcus</taxon>
    </lineage>
</organism>
<dbReference type="GO" id="GO:0003700">
    <property type="term" value="F:DNA-binding transcription factor activity"/>
    <property type="evidence" value="ECO:0007669"/>
    <property type="project" value="InterPro"/>
</dbReference>
<dbReference type="CDD" id="cd08422">
    <property type="entry name" value="PBP2_CrgA_like"/>
    <property type="match status" value="1"/>
</dbReference>
<dbReference type="Pfam" id="PF00126">
    <property type="entry name" value="HTH_1"/>
    <property type="match status" value="1"/>
</dbReference>
<dbReference type="EMBL" id="QPMK01000004">
    <property type="protein sequence ID" value="RDD66713.1"/>
    <property type="molecule type" value="Genomic_DNA"/>
</dbReference>
<comment type="similarity">
    <text evidence="1">Belongs to the LysR transcriptional regulatory family.</text>
</comment>
<dbReference type="Pfam" id="PF03466">
    <property type="entry name" value="LysR_substrate"/>
    <property type="match status" value="1"/>
</dbReference>
<evidence type="ECO:0000259" key="5">
    <source>
        <dbReference type="PROSITE" id="PS50931"/>
    </source>
</evidence>
<dbReference type="SUPFAM" id="SSF46785">
    <property type="entry name" value="Winged helix' DNA-binding domain"/>
    <property type="match status" value="1"/>
</dbReference>
<evidence type="ECO:0000256" key="1">
    <source>
        <dbReference type="ARBA" id="ARBA00009437"/>
    </source>
</evidence>
<keyword evidence="7" id="KW-1185">Reference proteome</keyword>
<sequence>MTRAALNGTRVDEILIFLAIVETGSFVSGSRSMGLSRSAAGKALTRLEAHCGARLLNRTSRALSLTEEGRRLYSQGVELRSTLDAVGARFAGDGGDPRGELRMSAPDALGRRLVLPVVKRFLERWPEVQVEMSLSDTVSDLVSDGVDLAVRIGVRMPNPGLICRTLRQEPLVLCASPAYLSRTDAPTRVEHLSRHDLLIHASQNMRQTWQLKEADGTWVRASGRSRLRLDSGEALREAALADLGVALLPESVVRSELADGRLQRVLPERNTGSVEIMALYPHKRMLEAKVRHFVDMLAADLAL</sequence>
<comment type="caution">
    <text evidence="6">The sequence shown here is derived from an EMBL/GenBank/DDBJ whole genome shotgun (WGS) entry which is preliminary data.</text>
</comment>
<dbReference type="PROSITE" id="PS50931">
    <property type="entry name" value="HTH_LYSR"/>
    <property type="match status" value="1"/>
</dbReference>
<dbReference type="InterPro" id="IPR036390">
    <property type="entry name" value="WH_DNA-bd_sf"/>
</dbReference>
<dbReference type="PANTHER" id="PTHR30537">
    <property type="entry name" value="HTH-TYPE TRANSCRIPTIONAL REGULATOR"/>
    <property type="match status" value="1"/>
</dbReference>
<evidence type="ECO:0000313" key="6">
    <source>
        <dbReference type="EMBL" id="RDD66713.1"/>
    </source>
</evidence>
<dbReference type="AlphaFoldDB" id="A0A369TN70"/>
<dbReference type="RefSeq" id="WP_114510259.1">
    <property type="nucleotide sequence ID" value="NZ_QPMK01000004.1"/>
</dbReference>
<dbReference type="GO" id="GO:0003677">
    <property type="term" value="F:DNA binding"/>
    <property type="evidence" value="ECO:0007669"/>
    <property type="project" value="UniProtKB-KW"/>
</dbReference>
<dbReference type="InterPro" id="IPR000847">
    <property type="entry name" value="LysR_HTH_N"/>
</dbReference>
<dbReference type="OrthoDB" id="9813056at2"/>
<dbReference type="PANTHER" id="PTHR30537:SF5">
    <property type="entry name" value="HTH-TYPE TRANSCRIPTIONAL ACTIVATOR TTDR-RELATED"/>
    <property type="match status" value="1"/>
</dbReference>
<gene>
    <name evidence="6" type="ORF">DU478_07080</name>
</gene>
<dbReference type="InterPro" id="IPR058163">
    <property type="entry name" value="LysR-type_TF_proteobact-type"/>
</dbReference>
<accession>A0A369TN70</accession>
<dbReference type="InterPro" id="IPR036388">
    <property type="entry name" value="WH-like_DNA-bd_sf"/>
</dbReference>
<dbReference type="Gene3D" id="3.40.190.290">
    <property type="match status" value="1"/>
</dbReference>
<evidence type="ECO:0000313" key="7">
    <source>
        <dbReference type="Proteomes" id="UP000253977"/>
    </source>
</evidence>